<feature type="compositionally biased region" description="Low complexity" evidence="1">
    <location>
        <begin position="19"/>
        <end position="28"/>
    </location>
</feature>
<accession>A0A162IPE3</accession>
<dbReference type="EMBL" id="AZGZ01000003">
    <property type="protein sequence ID" value="KZZ96403.1"/>
    <property type="molecule type" value="Genomic_DNA"/>
</dbReference>
<feature type="compositionally biased region" description="Polar residues" evidence="1">
    <location>
        <begin position="1"/>
        <end position="12"/>
    </location>
</feature>
<evidence type="ECO:0000256" key="1">
    <source>
        <dbReference type="SAM" id="MobiDB-lite"/>
    </source>
</evidence>
<feature type="region of interest" description="Disordered" evidence="1">
    <location>
        <begin position="414"/>
        <end position="466"/>
    </location>
</feature>
<evidence type="ECO:0000313" key="2">
    <source>
        <dbReference type="EMBL" id="KZZ96403.1"/>
    </source>
</evidence>
<dbReference type="OrthoDB" id="4869984at2759"/>
<feature type="region of interest" description="Disordered" evidence="1">
    <location>
        <begin position="107"/>
        <end position="161"/>
    </location>
</feature>
<dbReference type="AlphaFoldDB" id="A0A162IPE3"/>
<name>A0A162IPE3_9EURO</name>
<sequence>MGVTTRSQSMRLASQEPLPSTSTISNSPTPRPTLTPSPPSKHCLPLETEISAKNQSALSDLQLHQDLYHQLAIHFDNFHDSRLSQSPHLQDTLQLVRKTIVDRLTHYTKPNSAPSSQVKQATLPPKPPAPASWAQLAKQNRTPISSATSTSAQRSSPNPVSKDMRIMIRLAHDSDTRQLCNSALINAVQAASPTLTASHIRSVQVIPTGFALIPKDNACRTALLDAAPAIQQALNALIVEPQVPRDTFIVPYAPLTPPHQAADTFSSHQWAQELAAAIGHQPLSVRFASKQPLDSNTGTLFVTFPAGLVHPRRDITLFHLSFSLVKAKTHPKTHQCTRCWEYHNPRGCSRPPRCAQCSSFDHLTSEHKGTDSKCLHCHGPHSATNEHCPLRPRYQNGRRVPYSKQEQKAIRIQQNQKQLRNRTLSSVSPSPASDELAAPEPLDCDMDNADTQLPADLNMSGVNQRS</sequence>
<feature type="compositionally biased region" description="Polar residues" evidence="1">
    <location>
        <begin position="414"/>
        <end position="431"/>
    </location>
</feature>
<comment type="caution">
    <text evidence="2">The sequence shown here is derived from an EMBL/GenBank/DDBJ whole genome shotgun (WGS) entry which is preliminary data.</text>
</comment>
<protein>
    <submittedName>
        <fullName evidence="2">Uncharacterized protein</fullName>
    </submittedName>
</protein>
<organism evidence="2 3">
    <name type="scientific">Ascosphaera apis ARSEF 7405</name>
    <dbReference type="NCBI Taxonomy" id="392613"/>
    <lineage>
        <taxon>Eukaryota</taxon>
        <taxon>Fungi</taxon>
        <taxon>Dikarya</taxon>
        <taxon>Ascomycota</taxon>
        <taxon>Pezizomycotina</taxon>
        <taxon>Eurotiomycetes</taxon>
        <taxon>Eurotiomycetidae</taxon>
        <taxon>Onygenales</taxon>
        <taxon>Ascosphaeraceae</taxon>
        <taxon>Ascosphaera</taxon>
    </lineage>
</organism>
<proteinExistence type="predicted"/>
<keyword evidence="3" id="KW-1185">Reference proteome</keyword>
<feature type="compositionally biased region" description="Polar residues" evidence="1">
    <location>
        <begin position="108"/>
        <end position="120"/>
    </location>
</feature>
<feature type="compositionally biased region" description="Pro residues" evidence="1">
    <location>
        <begin position="29"/>
        <end position="39"/>
    </location>
</feature>
<reference evidence="2 3" key="1">
    <citation type="journal article" date="2016" name="Genome Biol. Evol.">
        <title>Divergent and convergent evolution of fungal pathogenicity.</title>
        <authorList>
            <person name="Shang Y."/>
            <person name="Xiao G."/>
            <person name="Zheng P."/>
            <person name="Cen K."/>
            <person name="Zhan S."/>
            <person name="Wang C."/>
        </authorList>
    </citation>
    <scope>NUCLEOTIDE SEQUENCE [LARGE SCALE GENOMIC DNA]</scope>
    <source>
        <strain evidence="2 3">ARSEF 7405</strain>
    </source>
</reference>
<feature type="region of interest" description="Disordered" evidence="1">
    <location>
        <begin position="1"/>
        <end position="41"/>
    </location>
</feature>
<dbReference type="Proteomes" id="UP000242877">
    <property type="component" value="Unassembled WGS sequence"/>
</dbReference>
<dbReference type="VEuPathDB" id="FungiDB:AAP_01176"/>
<evidence type="ECO:0000313" key="3">
    <source>
        <dbReference type="Proteomes" id="UP000242877"/>
    </source>
</evidence>
<feature type="compositionally biased region" description="Low complexity" evidence="1">
    <location>
        <begin position="145"/>
        <end position="156"/>
    </location>
</feature>
<gene>
    <name evidence="2" type="ORF">AAP_01176</name>
</gene>